<dbReference type="PANTHER" id="PTHR43790">
    <property type="entry name" value="CARBOHYDRATE TRANSPORT ATP-BINDING PROTEIN MG119-RELATED"/>
    <property type="match status" value="1"/>
</dbReference>
<dbReference type="SUPFAM" id="SSF52540">
    <property type="entry name" value="P-loop containing nucleoside triphosphate hydrolases"/>
    <property type="match status" value="1"/>
</dbReference>
<dbReference type="SMART" id="SM00382">
    <property type="entry name" value="AAA"/>
    <property type="match status" value="1"/>
</dbReference>
<dbReference type="AlphaFoldDB" id="A0A2A3JY39"/>
<protein>
    <submittedName>
        <fullName evidence="4">Sugar ABC transporter ATP-binding protein</fullName>
    </submittedName>
</protein>
<dbReference type="Pfam" id="PF00005">
    <property type="entry name" value="ABC_tran"/>
    <property type="match status" value="1"/>
</dbReference>
<reference evidence="4" key="1">
    <citation type="submission" date="2017-09" db="EMBL/GenBank/DDBJ databases">
        <title>Yangia sp. SAOS 153D whole genome sequencing.</title>
        <authorList>
            <person name="Verma A."/>
            <person name="Krishnamurthi S."/>
        </authorList>
    </citation>
    <scope>NUCLEOTIDE SEQUENCE [LARGE SCALE GENOMIC DNA]</scope>
    <source>
        <strain evidence="4">SAOS 153D</strain>
    </source>
</reference>
<keyword evidence="2 4" id="KW-0067">ATP-binding</keyword>
<dbReference type="InterPro" id="IPR003593">
    <property type="entry name" value="AAA+_ATPase"/>
</dbReference>
<evidence type="ECO:0000313" key="4">
    <source>
        <dbReference type="EMBL" id="PBD20101.1"/>
    </source>
</evidence>
<proteinExistence type="predicted"/>
<accession>A0A2A3JY39</accession>
<evidence type="ECO:0000259" key="3">
    <source>
        <dbReference type="PROSITE" id="PS50893"/>
    </source>
</evidence>
<dbReference type="GO" id="GO:0005524">
    <property type="term" value="F:ATP binding"/>
    <property type="evidence" value="ECO:0007669"/>
    <property type="project" value="UniProtKB-KW"/>
</dbReference>
<gene>
    <name evidence="4" type="ORF">CLG85_05945</name>
</gene>
<dbReference type="EMBL" id="NTHN01000076">
    <property type="protein sequence ID" value="PBD20101.1"/>
    <property type="molecule type" value="Genomic_DNA"/>
</dbReference>
<evidence type="ECO:0000256" key="2">
    <source>
        <dbReference type="ARBA" id="ARBA00022840"/>
    </source>
</evidence>
<dbReference type="GO" id="GO:0016887">
    <property type="term" value="F:ATP hydrolysis activity"/>
    <property type="evidence" value="ECO:0007669"/>
    <property type="project" value="InterPro"/>
</dbReference>
<keyword evidence="1" id="KW-0547">Nucleotide-binding</keyword>
<name>A0A2A3JY39_9RHOB</name>
<dbReference type="CDD" id="cd03216">
    <property type="entry name" value="ABC_Carb_Monos_I"/>
    <property type="match status" value="1"/>
</dbReference>
<dbReference type="OrthoDB" id="9805029at2"/>
<dbReference type="PROSITE" id="PS50893">
    <property type="entry name" value="ABC_TRANSPORTER_2"/>
    <property type="match status" value="1"/>
</dbReference>
<dbReference type="InterPro" id="IPR050107">
    <property type="entry name" value="ABC_carbohydrate_import_ATPase"/>
</dbReference>
<sequence length="245" mass="26021">MPILSLKDIGKHYGGVTALSGVSFDVAPGEVVALAGDNGAGKSTMIKIISGIIAADEGQILFDGKPATMSAPQDANDLGIQTVYQDLALCDNLDTVQNLFLGRELSGGWRSFFRLSRPLMEKRAHEELERLNVKIRDYSTPVGSLSGGQRQSVAIARAVMSRPKVILLDEPTAALGVAQRAEVSALIERLRGQGLGIILVSHDLADVLNVADRVVVLRLGEKVADKPISEWNRSSLVAAITGVAA</sequence>
<comment type="caution">
    <text evidence="4">The sequence shown here is derived from an EMBL/GenBank/DDBJ whole genome shotgun (WGS) entry which is preliminary data.</text>
</comment>
<dbReference type="InterPro" id="IPR003439">
    <property type="entry name" value="ABC_transporter-like_ATP-bd"/>
</dbReference>
<dbReference type="Gene3D" id="3.40.50.300">
    <property type="entry name" value="P-loop containing nucleotide triphosphate hydrolases"/>
    <property type="match status" value="1"/>
</dbReference>
<feature type="domain" description="ABC transporter" evidence="3">
    <location>
        <begin position="4"/>
        <end position="244"/>
    </location>
</feature>
<dbReference type="PANTHER" id="PTHR43790:SF8">
    <property type="entry name" value="SUGAR ABC TRANSPORTER ATP-BINDING PROTEIN"/>
    <property type="match status" value="1"/>
</dbReference>
<organism evidence="4">
    <name type="scientific">Alloyangia mangrovi</name>
    <dbReference type="NCBI Taxonomy" id="1779329"/>
    <lineage>
        <taxon>Bacteria</taxon>
        <taxon>Pseudomonadati</taxon>
        <taxon>Pseudomonadota</taxon>
        <taxon>Alphaproteobacteria</taxon>
        <taxon>Rhodobacterales</taxon>
        <taxon>Roseobacteraceae</taxon>
        <taxon>Alloyangia</taxon>
    </lineage>
</organism>
<dbReference type="InterPro" id="IPR027417">
    <property type="entry name" value="P-loop_NTPase"/>
</dbReference>
<evidence type="ECO:0000256" key="1">
    <source>
        <dbReference type="ARBA" id="ARBA00022741"/>
    </source>
</evidence>